<keyword evidence="3 7" id="KW-0812">Transmembrane</keyword>
<dbReference type="InterPro" id="IPR004182">
    <property type="entry name" value="GRAM"/>
</dbReference>
<name>A0AAE0HCI3_9PEZI</name>
<dbReference type="EMBL" id="JAUEPN010000005">
    <property type="protein sequence ID" value="KAK3293998.1"/>
    <property type="molecule type" value="Genomic_DNA"/>
</dbReference>
<evidence type="ECO:0000256" key="2">
    <source>
        <dbReference type="ARBA" id="ARBA00006582"/>
    </source>
</evidence>
<dbReference type="GO" id="GO:0005739">
    <property type="term" value="C:mitochondrion"/>
    <property type="evidence" value="ECO:0007669"/>
    <property type="project" value="TreeGrafter"/>
</dbReference>
<organism evidence="9 10">
    <name type="scientific">Chaetomium fimeti</name>
    <dbReference type="NCBI Taxonomy" id="1854472"/>
    <lineage>
        <taxon>Eukaryota</taxon>
        <taxon>Fungi</taxon>
        <taxon>Dikarya</taxon>
        <taxon>Ascomycota</taxon>
        <taxon>Pezizomycotina</taxon>
        <taxon>Sordariomycetes</taxon>
        <taxon>Sordariomycetidae</taxon>
        <taxon>Sordariales</taxon>
        <taxon>Chaetomiaceae</taxon>
        <taxon>Chaetomium</taxon>
    </lineage>
</organism>
<dbReference type="GO" id="GO:0032934">
    <property type="term" value="F:sterol binding"/>
    <property type="evidence" value="ECO:0007669"/>
    <property type="project" value="TreeGrafter"/>
</dbReference>
<dbReference type="GO" id="GO:0140268">
    <property type="term" value="C:endoplasmic reticulum-plasma membrane contact site"/>
    <property type="evidence" value="ECO:0007669"/>
    <property type="project" value="TreeGrafter"/>
</dbReference>
<feature type="domain" description="VASt" evidence="8">
    <location>
        <begin position="761"/>
        <end position="932"/>
    </location>
</feature>
<evidence type="ECO:0000256" key="7">
    <source>
        <dbReference type="SAM" id="Phobius"/>
    </source>
</evidence>
<dbReference type="SMART" id="SM00568">
    <property type="entry name" value="GRAM"/>
    <property type="match status" value="1"/>
</dbReference>
<feature type="compositionally biased region" description="Low complexity" evidence="6">
    <location>
        <begin position="55"/>
        <end position="71"/>
    </location>
</feature>
<dbReference type="Pfam" id="PF02893">
    <property type="entry name" value="GRAM"/>
    <property type="match status" value="1"/>
</dbReference>
<dbReference type="PANTHER" id="PTHR23319:SF4">
    <property type="entry name" value="GRAM DOMAIN CONTAINING 1B, ISOFORM E"/>
    <property type="match status" value="1"/>
</dbReference>
<dbReference type="Pfam" id="PF16016">
    <property type="entry name" value="VASt"/>
    <property type="match status" value="1"/>
</dbReference>
<feature type="compositionally biased region" description="Polar residues" evidence="6">
    <location>
        <begin position="84"/>
        <end position="141"/>
    </location>
</feature>
<dbReference type="RefSeq" id="XP_062657512.1">
    <property type="nucleotide sequence ID" value="XM_062804010.1"/>
</dbReference>
<feature type="compositionally biased region" description="Polar residues" evidence="6">
    <location>
        <begin position="1"/>
        <end position="10"/>
    </location>
</feature>
<comment type="subcellular location">
    <subcellularLocation>
        <location evidence="1">Membrane</location>
        <topology evidence="1">Single-pass membrane protein</topology>
    </subcellularLocation>
</comment>
<dbReference type="AlphaFoldDB" id="A0AAE0HCI3"/>
<comment type="caution">
    <text evidence="9">The sequence shown here is derived from an EMBL/GenBank/DDBJ whole genome shotgun (WGS) entry which is preliminary data.</text>
</comment>
<comment type="similarity">
    <text evidence="2">Belongs to the YSP2 family.</text>
</comment>
<evidence type="ECO:0000313" key="10">
    <source>
        <dbReference type="Proteomes" id="UP001278766"/>
    </source>
</evidence>
<reference evidence="9" key="1">
    <citation type="journal article" date="2023" name="Mol. Phylogenet. Evol.">
        <title>Genome-scale phylogeny and comparative genomics of the fungal order Sordariales.</title>
        <authorList>
            <person name="Hensen N."/>
            <person name="Bonometti L."/>
            <person name="Westerberg I."/>
            <person name="Brannstrom I.O."/>
            <person name="Guillou S."/>
            <person name="Cros-Aarteil S."/>
            <person name="Calhoun S."/>
            <person name="Haridas S."/>
            <person name="Kuo A."/>
            <person name="Mondo S."/>
            <person name="Pangilinan J."/>
            <person name="Riley R."/>
            <person name="LaButti K."/>
            <person name="Andreopoulos B."/>
            <person name="Lipzen A."/>
            <person name="Chen C."/>
            <person name="Yan M."/>
            <person name="Daum C."/>
            <person name="Ng V."/>
            <person name="Clum A."/>
            <person name="Steindorff A."/>
            <person name="Ohm R.A."/>
            <person name="Martin F."/>
            <person name="Silar P."/>
            <person name="Natvig D.O."/>
            <person name="Lalanne C."/>
            <person name="Gautier V."/>
            <person name="Ament-Velasquez S.L."/>
            <person name="Kruys A."/>
            <person name="Hutchinson M.I."/>
            <person name="Powell A.J."/>
            <person name="Barry K."/>
            <person name="Miller A.N."/>
            <person name="Grigoriev I.V."/>
            <person name="Debuchy R."/>
            <person name="Gladieux P."/>
            <person name="Hiltunen Thoren M."/>
            <person name="Johannesson H."/>
        </authorList>
    </citation>
    <scope>NUCLEOTIDE SEQUENCE</scope>
    <source>
        <strain evidence="9">CBS 168.71</strain>
    </source>
</reference>
<feature type="compositionally biased region" description="Acidic residues" evidence="6">
    <location>
        <begin position="679"/>
        <end position="699"/>
    </location>
</feature>
<feature type="compositionally biased region" description="Basic residues" evidence="6">
    <location>
        <begin position="943"/>
        <end position="952"/>
    </location>
</feature>
<feature type="region of interest" description="Disordered" evidence="6">
    <location>
        <begin position="394"/>
        <end position="465"/>
    </location>
</feature>
<dbReference type="GO" id="GO:0120015">
    <property type="term" value="F:sterol transfer activity"/>
    <property type="evidence" value="ECO:0007669"/>
    <property type="project" value="TreeGrafter"/>
</dbReference>
<feature type="compositionally biased region" description="Polar residues" evidence="6">
    <location>
        <begin position="28"/>
        <end position="37"/>
    </location>
</feature>
<keyword evidence="10" id="KW-1185">Reference proteome</keyword>
<dbReference type="GeneID" id="87840958"/>
<feature type="region of interest" description="Disordered" evidence="6">
    <location>
        <begin position="1"/>
        <end position="314"/>
    </location>
</feature>
<feature type="region of interest" description="Disordered" evidence="6">
    <location>
        <begin position="334"/>
        <end position="381"/>
    </location>
</feature>
<feature type="transmembrane region" description="Helical" evidence="7">
    <location>
        <begin position="995"/>
        <end position="1016"/>
    </location>
</feature>
<dbReference type="Gene3D" id="2.30.29.30">
    <property type="entry name" value="Pleckstrin-homology domain (PH domain)/Phosphotyrosine-binding domain (PTB)"/>
    <property type="match status" value="1"/>
</dbReference>
<reference evidence="9" key="2">
    <citation type="submission" date="2023-06" db="EMBL/GenBank/DDBJ databases">
        <authorList>
            <consortium name="Lawrence Berkeley National Laboratory"/>
            <person name="Haridas S."/>
            <person name="Hensen N."/>
            <person name="Bonometti L."/>
            <person name="Westerberg I."/>
            <person name="Brannstrom I.O."/>
            <person name="Guillou S."/>
            <person name="Cros-Aarteil S."/>
            <person name="Calhoun S."/>
            <person name="Kuo A."/>
            <person name="Mondo S."/>
            <person name="Pangilinan J."/>
            <person name="Riley R."/>
            <person name="Labutti K."/>
            <person name="Andreopoulos B."/>
            <person name="Lipzen A."/>
            <person name="Chen C."/>
            <person name="Yanf M."/>
            <person name="Daum C."/>
            <person name="Ng V."/>
            <person name="Clum A."/>
            <person name="Steindorff A."/>
            <person name="Ohm R."/>
            <person name="Martin F."/>
            <person name="Silar P."/>
            <person name="Natvig D."/>
            <person name="Lalanne C."/>
            <person name="Gautier V."/>
            <person name="Ament-Velasquez S.L."/>
            <person name="Kruys A."/>
            <person name="Hutchinson M.I."/>
            <person name="Powell A.J."/>
            <person name="Barry K."/>
            <person name="Miller A.N."/>
            <person name="Grigoriev I.V."/>
            <person name="Debuchy R."/>
            <person name="Gladieux P."/>
            <person name="Thoren M.H."/>
            <person name="Johannesson H."/>
        </authorList>
    </citation>
    <scope>NUCLEOTIDE SEQUENCE</scope>
    <source>
        <strain evidence="9">CBS 168.71</strain>
    </source>
</reference>
<dbReference type="Proteomes" id="UP001278766">
    <property type="component" value="Unassembled WGS sequence"/>
</dbReference>
<evidence type="ECO:0000256" key="6">
    <source>
        <dbReference type="SAM" id="MobiDB-lite"/>
    </source>
</evidence>
<dbReference type="CDD" id="cd13220">
    <property type="entry name" value="PH-GRAM_GRAMDC"/>
    <property type="match status" value="1"/>
</dbReference>
<feature type="compositionally biased region" description="Basic and acidic residues" evidence="6">
    <location>
        <begin position="165"/>
        <end position="177"/>
    </location>
</feature>
<dbReference type="PANTHER" id="PTHR23319">
    <property type="entry name" value="GRAM DOMAIN CONTAINING 1B, ISOFORM E"/>
    <property type="match status" value="1"/>
</dbReference>
<dbReference type="GO" id="GO:0032366">
    <property type="term" value="P:intracellular sterol transport"/>
    <property type="evidence" value="ECO:0007669"/>
    <property type="project" value="TreeGrafter"/>
</dbReference>
<dbReference type="InterPro" id="IPR031968">
    <property type="entry name" value="VASt"/>
</dbReference>
<proteinExistence type="inferred from homology"/>
<gene>
    <name evidence="9" type="ORF">B0H64DRAFT_399272</name>
</gene>
<feature type="region of interest" description="Disordered" evidence="6">
    <location>
        <begin position="648"/>
        <end position="755"/>
    </location>
</feature>
<sequence length="1120" mass="120421">MDTPSNQSNGIGKLLPKSIAAKRRRNKSSSTAETASISDDVASQRGGIASRSTFGSDTNSLNGSLNSNNTDPAIDDFDRESINRRPTATSTNSSPIDHLTTNSSPLIQVSHNPGQFASDTTSQKYTRSPTLPQDSSDSLESAPSLDRSRTTLGPPELRAKRSSSRLRDVFKPKKTSNDGKSPTSEGKPEDAPAGDLKNELKTEPKTEPKPSVDRSRRFSRGQKLEPLRVPPRTPPGDPAAPVIVNTPPTPTETQPGIATATGPRRPADAVLAEGMITQRRRAGSNAGPSKLSSVAAPPLTPTPENGPASPGNPAATFFSSMFSAVQNTANSLSTTIPALAQGPPKSRGTPVKEQAERELDNVEVESVASQRPSTEPKEPAIKTLGMGDLSLSQLGIADAPSPAPSPVIARFSDTETRSRSESAPPEPNISGIDLPEDPNASRPRSVQEAAGGERTTPAGSVYEDKTGIHRSGSIRSAIGHRRNRGSSIATHGTTATSTIGAAIAAANSSLVNPNIGAPKLTGFAVANKKRNRDFHVLFKSVPDDDYLIEDYSCALQREILAHGRLYISEGHLCFSSNILGWVTTLVMSFDEIVAVEKRSTALVFKNGLEISTLHAKHVFASFASRDTTYDLIIKIWKLGHPELQSSLNGVRLEEPGGDRTEKLDAETVSVTGTQSISGSEEESEDGDDVYDEDEDEEDSQAGGPLSDGPVSDFTEKAAPRKVSGGAAPPEKQEDGSPAAGTDFPGPATHAPTDCGDAATHYEKVLGDDVIPAPLGKVYTMLFGPASATWMGRWLTTDQKCMDLQMEDKRGLTDEIRTRNYTYIKPLYASIGPKQTKCVVTEQLEHIDLEKAVNILVSTQNPDVPSGNIFVVKTKYCLTWAENNGTRIQINNVIEWSGKSWLKGAIERGANEGQAQFCKDLFAGLKAAVSSRVRSSTMNGAAARGKKRGRKGKSALTSNPASDAEGASKALAKQSWGLFEPARPILSPVVDTIRPILTGNVVYGLLVGLLVASWFGFGTRQGAPRYSHDPAYANAPQRLAAYEEMWRKEESDLWEWIEERAGLERLGADPPLRKRSVDPRTVEEKLREERMDERELKEAIRVTEEHLEVLKSVMGKEDAGR</sequence>
<feature type="compositionally biased region" description="Pro residues" evidence="6">
    <location>
        <begin position="228"/>
        <end position="238"/>
    </location>
</feature>
<dbReference type="GO" id="GO:0005886">
    <property type="term" value="C:plasma membrane"/>
    <property type="evidence" value="ECO:0007669"/>
    <property type="project" value="TreeGrafter"/>
</dbReference>
<dbReference type="GO" id="GO:0005789">
    <property type="term" value="C:endoplasmic reticulum membrane"/>
    <property type="evidence" value="ECO:0007669"/>
    <property type="project" value="TreeGrafter"/>
</dbReference>
<evidence type="ECO:0000259" key="8">
    <source>
        <dbReference type="PROSITE" id="PS51778"/>
    </source>
</evidence>
<dbReference type="InterPro" id="IPR051482">
    <property type="entry name" value="Cholesterol_transport"/>
</dbReference>
<keyword evidence="4 7" id="KW-1133">Transmembrane helix</keyword>
<feature type="compositionally biased region" description="Basic and acidic residues" evidence="6">
    <location>
        <begin position="651"/>
        <end position="665"/>
    </location>
</feature>
<protein>
    <recommendedName>
        <fullName evidence="8">VASt domain-containing protein</fullName>
    </recommendedName>
</protein>
<feature type="region of interest" description="Disordered" evidence="6">
    <location>
        <begin position="936"/>
        <end position="965"/>
    </location>
</feature>
<feature type="compositionally biased region" description="Basic and acidic residues" evidence="6">
    <location>
        <begin position="186"/>
        <end position="226"/>
    </location>
</feature>
<keyword evidence="5 7" id="KW-0472">Membrane</keyword>
<evidence type="ECO:0000313" key="9">
    <source>
        <dbReference type="EMBL" id="KAK3293998.1"/>
    </source>
</evidence>
<dbReference type="PROSITE" id="PS51778">
    <property type="entry name" value="VAST"/>
    <property type="match status" value="1"/>
</dbReference>
<dbReference type="InterPro" id="IPR011993">
    <property type="entry name" value="PH-like_dom_sf"/>
</dbReference>
<dbReference type="GO" id="GO:0032541">
    <property type="term" value="C:cortical endoplasmic reticulum"/>
    <property type="evidence" value="ECO:0007669"/>
    <property type="project" value="TreeGrafter"/>
</dbReference>
<evidence type="ECO:0000256" key="1">
    <source>
        <dbReference type="ARBA" id="ARBA00004167"/>
    </source>
</evidence>
<accession>A0AAE0HCI3</accession>
<evidence type="ECO:0000256" key="4">
    <source>
        <dbReference type="ARBA" id="ARBA00022989"/>
    </source>
</evidence>
<evidence type="ECO:0000256" key="3">
    <source>
        <dbReference type="ARBA" id="ARBA00022692"/>
    </source>
</evidence>
<evidence type="ECO:0000256" key="5">
    <source>
        <dbReference type="ARBA" id="ARBA00023136"/>
    </source>
</evidence>